<evidence type="ECO:0000256" key="1">
    <source>
        <dbReference type="SAM" id="Phobius"/>
    </source>
</evidence>
<proteinExistence type="predicted"/>
<accession>A0A4Y2P023</accession>
<protein>
    <submittedName>
        <fullName evidence="2">Uncharacterized protein</fullName>
    </submittedName>
</protein>
<evidence type="ECO:0000313" key="3">
    <source>
        <dbReference type="Proteomes" id="UP000499080"/>
    </source>
</evidence>
<sequence length="73" mass="8678">MFVRNRTDLRQFKLNLLEVSPQQFLRATNTAFCWKIQYRFRSSSGLPQYQARDPVKKYSAFLVASFFIIVLIL</sequence>
<keyword evidence="1" id="KW-0472">Membrane</keyword>
<keyword evidence="1" id="KW-1133">Transmembrane helix</keyword>
<keyword evidence="3" id="KW-1185">Reference proteome</keyword>
<reference evidence="2 3" key="1">
    <citation type="journal article" date="2019" name="Sci. Rep.">
        <title>Orb-weaving spider Araneus ventricosus genome elucidates the spidroin gene catalogue.</title>
        <authorList>
            <person name="Kono N."/>
            <person name="Nakamura H."/>
            <person name="Ohtoshi R."/>
            <person name="Moran D.A.P."/>
            <person name="Shinohara A."/>
            <person name="Yoshida Y."/>
            <person name="Fujiwara M."/>
            <person name="Mori M."/>
            <person name="Tomita M."/>
            <person name="Arakawa K."/>
        </authorList>
    </citation>
    <scope>NUCLEOTIDE SEQUENCE [LARGE SCALE GENOMIC DNA]</scope>
</reference>
<organism evidence="2 3">
    <name type="scientific">Araneus ventricosus</name>
    <name type="common">Orbweaver spider</name>
    <name type="synonym">Epeira ventricosa</name>
    <dbReference type="NCBI Taxonomy" id="182803"/>
    <lineage>
        <taxon>Eukaryota</taxon>
        <taxon>Metazoa</taxon>
        <taxon>Ecdysozoa</taxon>
        <taxon>Arthropoda</taxon>
        <taxon>Chelicerata</taxon>
        <taxon>Arachnida</taxon>
        <taxon>Araneae</taxon>
        <taxon>Araneomorphae</taxon>
        <taxon>Entelegynae</taxon>
        <taxon>Araneoidea</taxon>
        <taxon>Araneidae</taxon>
        <taxon>Araneus</taxon>
    </lineage>
</organism>
<name>A0A4Y2P023_ARAVE</name>
<comment type="caution">
    <text evidence="2">The sequence shown here is derived from an EMBL/GenBank/DDBJ whole genome shotgun (WGS) entry which is preliminary data.</text>
</comment>
<dbReference type="EMBL" id="BGPR01009961">
    <property type="protein sequence ID" value="GBN43376.1"/>
    <property type="molecule type" value="Genomic_DNA"/>
</dbReference>
<feature type="transmembrane region" description="Helical" evidence="1">
    <location>
        <begin position="55"/>
        <end position="72"/>
    </location>
</feature>
<evidence type="ECO:0000313" key="2">
    <source>
        <dbReference type="EMBL" id="GBN43376.1"/>
    </source>
</evidence>
<dbReference type="AlphaFoldDB" id="A0A4Y2P023"/>
<keyword evidence="1" id="KW-0812">Transmembrane</keyword>
<dbReference type="Proteomes" id="UP000499080">
    <property type="component" value="Unassembled WGS sequence"/>
</dbReference>
<gene>
    <name evidence="2" type="ORF">AVEN_90770_1</name>
</gene>